<comment type="similarity">
    <text evidence="1">Belongs to the OBAP family.</text>
</comment>
<dbReference type="PANTHER" id="PTHR31360:SF0">
    <property type="entry name" value="OIL BODY-ASSOCIATED PROTEIN 1B"/>
    <property type="match status" value="1"/>
</dbReference>
<dbReference type="Proteomes" id="UP000240493">
    <property type="component" value="Unassembled WGS sequence"/>
</dbReference>
<gene>
    <name evidence="3" type="ORF">M441DRAFT_71601</name>
</gene>
<evidence type="ECO:0000313" key="4">
    <source>
        <dbReference type="Proteomes" id="UP000240493"/>
    </source>
</evidence>
<dbReference type="STRING" id="1042311.A0A2T3YZY1"/>
<accession>A0A2T3YZY1</accession>
<evidence type="ECO:0000313" key="3">
    <source>
        <dbReference type="EMBL" id="PTB38132.1"/>
    </source>
</evidence>
<dbReference type="AlphaFoldDB" id="A0A2T3YZY1"/>
<organism evidence="3 4">
    <name type="scientific">Trichoderma asperellum (strain ATCC 204424 / CBS 433.97 / NBRC 101777)</name>
    <dbReference type="NCBI Taxonomy" id="1042311"/>
    <lineage>
        <taxon>Eukaryota</taxon>
        <taxon>Fungi</taxon>
        <taxon>Dikarya</taxon>
        <taxon>Ascomycota</taxon>
        <taxon>Pezizomycotina</taxon>
        <taxon>Sordariomycetes</taxon>
        <taxon>Hypocreomycetidae</taxon>
        <taxon>Hypocreales</taxon>
        <taxon>Hypocreaceae</taxon>
        <taxon>Trichoderma</taxon>
    </lineage>
</organism>
<dbReference type="EMBL" id="KZ679266">
    <property type="protein sequence ID" value="PTB38132.1"/>
    <property type="molecule type" value="Genomic_DNA"/>
</dbReference>
<dbReference type="PANTHER" id="PTHR31360">
    <property type="match status" value="1"/>
</dbReference>
<evidence type="ECO:0000256" key="2">
    <source>
        <dbReference type="SAM" id="MobiDB-lite"/>
    </source>
</evidence>
<feature type="region of interest" description="Disordered" evidence="2">
    <location>
        <begin position="201"/>
        <end position="222"/>
    </location>
</feature>
<dbReference type="InterPro" id="IPR010686">
    <property type="entry name" value="OBAP-like"/>
</dbReference>
<evidence type="ECO:0008006" key="5">
    <source>
        <dbReference type="Google" id="ProtNLM"/>
    </source>
</evidence>
<keyword evidence="4" id="KW-1185">Reference proteome</keyword>
<protein>
    <recommendedName>
        <fullName evidence="5">DUF1264 domain-containing protein</fullName>
    </recommendedName>
</protein>
<dbReference type="OrthoDB" id="1901244at2759"/>
<evidence type="ECO:0000256" key="1">
    <source>
        <dbReference type="ARBA" id="ARBA00009740"/>
    </source>
</evidence>
<dbReference type="Pfam" id="PF06884">
    <property type="entry name" value="DUF1264"/>
    <property type="match status" value="1"/>
</dbReference>
<sequence length="222" mass="25646">MDPDAARDRAPKEALPGETQILASAASFTQDFKPIKNICAHLNAFHAYADDPKRAVEANHYCSHLDDEVRQCLIYDSPEPGARIIGIEYMITPRLYESLPVDERRLWHSHVYEVKSGMLIMPNRIVPQAAWEMAEKREMEQLIALYGKTYHFWQIDRGDKLPLGEPKLMTSYVADGQLDFAKVEERDGRFQSNYKLKMEARKDIPSPSIHKGRHHSYRDSFK</sequence>
<name>A0A2T3YZY1_TRIA4</name>
<proteinExistence type="inferred from homology"/>
<reference evidence="3 4" key="1">
    <citation type="submission" date="2016-07" db="EMBL/GenBank/DDBJ databases">
        <title>Multiple horizontal gene transfer events from other fungi enriched the ability of initially mycotrophic Trichoderma (Ascomycota) to feed on dead plant biomass.</title>
        <authorList>
            <consortium name="DOE Joint Genome Institute"/>
            <person name="Aerts A."/>
            <person name="Atanasova L."/>
            <person name="Chenthamara K."/>
            <person name="Zhang J."/>
            <person name="Grujic M."/>
            <person name="Henrissat B."/>
            <person name="Kuo A."/>
            <person name="Salamov A."/>
            <person name="Lipzen A."/>
            <person name="Labutti K."/>
            <person name="Barry K."/>
            <person name="Miao Y."/>
            <person name="Rahimi M.J."/>
            <person name="Shen Q."/>
            <person name="Grigoriev I.V."/>
            <person name="Kubicek C.P."/>
            <person name="Druzhinina I.S."/>
        </authorList>
    </citation>
    <scope>NUCLEOTIDE SEQUENCE [LARGE SCALE GENOMIC DNA]</scope>
    <source>
        <strain evidence="3 4">CBS 433.97</strain>
    </source>
</reference>